<keyword evidence="12" id="KW-0812">Transmembrane</keyword>
<evidence type="ECO:0000256" key="9">
    <source>
        <dbReference type="ARBA" id="ARBA00022840"/>
    </source>
</evidence>
<evidence type="ECO:0000259" key="13">
    <source>
        <dbReference type="PROSITE" id="PS50109"/>
    </source>
</evidence>
<dbReference type="InterPro" id="IPR036890">
    <property type="entry name" value="HATPase_C_sf"/>
</dbReference>
<keyword evidence="5" id="KW-0597">Phosphoprotein</keyword>
<organism evidence="15 16">
    <name type="scientific">Paenibacillus aestuarii</name>
    <dbReference type="NCBI Taxonomy" id="516965"/>
    <lineage>
        <taxon>Bacteria</taxon>
        <taxon>Bacillati</taxon>
        <taxon>Bacillota</taxon>
        <taxon>Bacilli</taxon>
        <taxon>Bacillales</taxon>
        <taxon>Paenibacillaceae</taxon>
        <taxon>Paenibacillus</taxon>
    </lineage>
</organism>
<dbReference type="InterPro" id="IPR050640">
    <property type="entry name" value="Bact_2-comp_sensor_kinase"/>
</dbReference>
<dbReference type="InterPro" id="IPR004358">
    <property type="entry name" value="Sig_transdc_His_kin-like_C"/>
</dbReference>
<evidence type="ECO:0000256" key="12">
    <source>
        <dbReference type="SAM" id="Phobius"/>
    </source>
</evidence>
<evidence type="ECO:0000256" key="1">
    <source>
        <dbReference type="ARBA" id="ARBA00000085"/>
    </source>
</evidence>
<dbReference type="RefSeq" id="WP_377527014.1">
    <property type="nucleotide sequence ID" value="NZ_JBHSMJ010000065.1"/>
</dbReference>
<evidence type="ECO:0000256" key="3">
    <source>
        <dbReference type="ARBA" id="ARBA00012438"/>
    </source>
</evidence>
<dbReference type="Pfam" id="PF02518">
    <property type="entry name" value="HATPase_c"/>
    <property type="match status" value="1"/>
</dbReference>
<keyword evidence="12" id="KW-1133">Transmembrane helix</keyword>
<dbReference type="PANTHER" id="PTHR34220:SF7">
    <property type="entry name" value="SENSOR HISTIDINE KINASE YPDA"/>
    <property type="match status" value="1"/>
</dbReference>
<evidence type="ECO:0000256" key="6">
    <source>
        <dbReference type="ARBA" id="ARBA00022679"/>
    </source>
</evidence>
<protein>
    <recommendedName>
        <fullName evidence="3">histidine kinase</fullName>
        <ecNumber evidence="3">2.7.13.3</ecNumber>
    </recommendedName>
</protein>
<dbReference type="Pfam" id="PF00672">
    <property type="entry name" value="HAMP"/>
    <property type="match status" value="1"/>
</dbReference>
<dbReference type="PANTHER" id="PTHR34220">
    <property type="entry name" value="SENSOR HISTIDINE KINASE YPDA"/>
    <property type="match status" value="1"/>
</dbReference>
<dbReference type="Gene3D" id="3.30.450.20">
    <property type="entry name" value="PAS domain"/>
    <property type="match status" value="1"/>
</dbReference>
<dbReference type="InterPro" id="IPR003594">
    <property type="entry name" value="HATPase_dom"/>
</dbReference>
<evidence type="ECO:0000256" key="2">
    <source>
        <dbReference type="ARBA" id="ARBA00004651"/>
    </source>
</evidence>
<keyword evidence="11 12" id="KW-0472">Membrane</keyword>
<dbReference type="InterPro" id="IPR010559">
    <property type="entry name" value="Sig_transdc_His_kin_internal"/>
</dbReference>
<comment type="caution">
    <text evidence="15">The sequence shown here is derived from an EMBL/GenBank/DDBJ whole genome shotgun (WGS) entry which is preliminary data.</text>
</comment>
<dbReference type="PROSITE" id="PS50885">
    <property type="entry name" value="HAMP"/>
    <property type="match status" value="1"/>
</dbReference>
<keyword evidence="6 15" id="KW-0808">Transferase</keyword>
<evidence type="ECO:0000256" key="11">
    <source>
        <dbReference type="ARBA" id="ARBA00023136"/>
    </source>
</evidence>
<feature type="transmembrane region" description="Helical" evidence="12">
    <location>
        <begin position="12"/>
        <end position="33"/>
    </location>
</feature>
<dbReference type="Proteomes" id="UP001596044">
    <property type="component" value="Unassembled WGS sequence"/>
</dbReference>
<dbReference type="Gene3D" id="1.10.8.500">
    <property type="entry name" value="HAMP domain in histidine kinase"/>
    <property type="match status" value="1"/>
</dbReference>
<dbReference type="SUPFAM" id="SSF158472">
    <property type="entry name" value="HAMP domain-like"/>
    <property type="match status" value="1"/>
</dbReference>
<keyword evidence="9" id="KW-0067">ATP-binding</keyword>
<dbReference type="EC" id="2.7.13.3" evidence="3"/>
<dbReference type="GO" id="GO:0004673">
    <property type="term" value="F:protein histidine kinase activity"/>
    <property type="evidence" value="ECO:0007669"/>
    <property type="project" value="UniProtKB-EC"/>
</dbReference>
<evidence type="ECO:0000313" key="16">
    <source>
        <dbReference type="Proteomes" id="UP001596044"/>
    </source>
</evidence>
<evidence type="ECO:0000256" key="8">
    <source>
        <dbReference type="ARBA" id="ARBA00022777"/>
    </source>
</evidence>
<dbReference type="Gene3D" id="3.30.565.10">
    <property type="entry name" value="Histidine kinase-like ATPase, C-terminal domain"/>
    <property type="match status" value="1"/>
</dbReference>
<dbReference type="SMART" id="SM00387">
    <property type="entry name" value="HATPase_c"/>
    <property type="match status" value="1"/>
</dbReference>
<feature type="transmembrane region" description="Helical" evidence="12">
    <location>
        <begin position="270"/>
        <end position="294"/>
    </location>
</feature>
<evidence type="ECO:0000256" key="10">
    <source>
        <dbReference type="ARBA" id="ARBA00023012"/>
    </source>
</evidence>
<dbReference type="InterPro" id="IPR003660">
    <property type="entry name" value="HAMP_dom"/>
</dbReference>
<dbReference type="SUPFAM" id="SSF55874">
    <property type="entry name" value="ATPase domain of HSP90 chaperone/DNA topoisomerase II/histidine kinase"/>
    <property type="match status" value="1"/>
</dbReference>
<name>A0ABW0KHZ6_9BACL</name>
<feature type="domain" description="HAMP" evidence="14">
    <location>
        <begin position="291"/>
        <end position="343"/>
    </location>
</feature>
<gene>
    <name evidence="15" type="ORF">ACFPOG_32400</name>
</gene>
<dbReference type="PRINTS" id="PR00344">
    <property type="entry name" value="BCTRLSENSOR"/>
</dbReference>
<proteinExistence type="predicted"/>
<evidence type="ECO:0000256" key="4">
    <source>
        <dbReference type="ARBA" id="ARBA00022475"/>
    </source>
</evidence>
<keyword evidence="8 15" id="KW-0418">Kinase</keyword>
<evidence type="ECO:0000256" key="7">
    <source>
        <dbReference type="ARBA" id="ARBA00022741"/>
    </source>
</evidence>
<evidence type="ECO:0000259" key="14">
    <source>
        <dbReference type="PROSITE" id="PS50885"/>
    </source>
</evidence>
<dbReference type="InterPro" id="IPR005467">
    <property type="entry name" value="His_kinase_dom"/>
</dbReference>
<dbReference type="EMBL" id="JBHSMJ010000065">
    <property type="protein sequence ID" value="MFC5452914.1"/>
    <property type="molecule type" value="Genomic_DNA"/>
</dbReference>
<dbReference type="Pfam" id="PF06580">
    <property type="entry name" value="His_kinase"/>
    <property type="match status" value="1"/>
</dbReference>
<evidence type="ECO:0000313" key="15">
    <source>
        <dbReference type="EMBL" id="MFC5452914.1"/>
    </source>
</evidence>
<keyword evidence="16" id="KW-1185">Reference proteome</keyword>
<comment type="subcellular location">
    <subcellularLocation>
        <location evidence="2">Cell membrane</location>
        <topology evidence="2">Multi-pass membrane protein</topology>
    </subcellularLocation>
</comment>
<evidence type="ECO:0000256" key="5">
    <source>
        <dbReference type="ARBA" id="ARBA00022553"/>
    </source>
</evidence>
<sequence length="560" mass="64302">MMGGLRLRTIKSKIIAVFIGFTCMVVMLQFGIFQQWIGTMILDNSESYFQETVHQIGKRMELQLKQFRTMAEGIGRNQVVINYLADLKFQQINYQIAKYKINYEVLRVTKLDWVDNMVIYPVYDPPINLYYTVPVFDPEPSIENMLQSNYNPPQKSLLWMRLHNSTNQISAIIPIDENGRLGVLSIGLKPAIFSEILDEAKIGKHGTVYVVKDGVIVYAQDPALIGVSVSKLQQDRDTQVEYTMDEAGWTLIGRVPQSELWNQITKFNRIFVLMVIVLLAAIMCFAIVAMRLVLRPLKIIIKGMERVQQGDLTVVLAHKNEDEFGRILDHFNYMVERIQGLIQTIYKQQRHQRKAEILSLLAKLNPHFLYNSLDMIYWKAIMKGEDEIGNTIVALSNILRYSISQKDEFVPVAEDMKQLESYLQIQKLRFEDKLHYHFDIPPAMKNCQIPKLLIQPLVENAIKYAFRDMKDEGCMTICGQLEDGDLVFHVIDNGIGMSSEKVEKLIASCEMQSEETGIGIRLVHQRIVYLYGEGYGISINSEIGRGTTVSLRLGERKLLI</sequence>
<reference evidence="16" key="1">
    <citation type="journal article" date="2019" name="Int. J. Syst. Evol. Microbiol.">
        <title>The Global Catalogue of Microorganisms (GCM) 10K type strain sequencing project: providing services to taxonomists for standard genome sequencing and annotation.</title>
        <authorList>
            <consortium name="The Broad Institute Genomics Platform"/>
            <consortium name="The Broad Institute Genome Sequencing Center for Infectious Disease"/>
            <person name="Wu L."/>
            <person name="Ma J."/>
        </authorList>
    </citation>
    <scope>NUCLEOTIDE SEQUENCE [LARGE SCALE GENOMIC DNA]</scope>
    <source>
        <strain evidence="16">KACC 11904</strain>
    </source>
</reference>
<dbReference type="SMART" id="SM00304">
    <property type="entry name" value="HAMP"/>
    <property type="match status" value="1"/>
</dbReference>
<dbReference type="CDD" id="cd06225">
    <property type="entry name" value="HAMP"/>
    <property type="match status" value="1"/>
</dbReference>
<keyword evidence="10" id="KW-0902">Two-component regulatory system</keyword>
<keyword evidence="7" id="KW-0547">Nucleotide-binding</keyword>
<comment type="catalytic activity">
    <reaction evidence="1">
        <text>ATP + protein L-histidine = ADP + protein N-phospho-L-histidine.</text>
        <dbReference type="EC" id="2.7.13.3"/>
    </reaction>
</comment>
<accession>A0ABW0KHZ6</accession>
<feature type="domain" description="Histidine kinase" evidence="13">
    <location>
        <begin position="453"/>
        <end position="557"/>
    </location>
</feature>
<dbReference type="PROSITE" id="PS50109">
    <property type="entry name" value="HIS_KIN"/>
    <property type="match status" value="1"/>
</dbReference>
<keyword evidence="4" id="KW-1003">Cell membrane</keyword>